<evidence type="ECO:0000256" key="10">
    <source>
        <dbReference type="RuleBase" id="RU361228"/>
    </source>
</evidence>
<reference evidence="11" key="1">
    <citation type="submission" date="2021-02" db="EMBL/GenBank/DDBJ databases">
        <authorList>
            <person name="Nowell W R."/>
        </authorList>
    </citation>
    <scope>NUCLEOTIDE SEQUENCE</scope>
</reference>
<dbReference type="AlphaFoldDB" id="A0A818P5U0"/>
<evidence type="ECO:0000256" key="1">
    <source>
        <dbReference type="ARBA" id="ARBA00004613"/>
    </source>
</evidence>
<evidence type="ECO:0000256" key="2">
    <source>
        <dbReference type="ARBA" id="ARBA00009558"/>
    </source>
</evidence>
<comment type="similarity">
    <text evidence="2 10">Belongs to the Arg-specific ADP-ribosyltransferase family.</text>
</comment>
<feature type="non-terminal residue" evidence="11">
    <location>
        <position position="1"/>
    </location>
</feature>
<evidence type="ECO:0000313" key="11">
    <source>
        <dbReference type="EMBL" id="CAF3615526.1"/>
    </source>
</evidence>
<dbReference type="Gene3D" id="3.90.176.10">
    <property type="entry name" value="Toxin ADP-ribosyltransferase, Chain A, domain 1"/>
    <property type="match status" value="1"/>
</dbReference>
<name>A0A818P5U0_9BILA</name>
<keyword evidence="7" id="KW-0548">Nucleotidyltransferase</keyword>
<dbReference type="EMBL" id="CAJOBQ010006374">
    <property type="protein sequence ID" value="CAF4671091.1"/>
    <property type="molecule type" value="Genomic_DNA"/>
</dbReference>
<dbReference type="GO" id="GO:0005576">
    <property type="term" value="C:extracellular region"/>
    <property type="evidence" value="ECO:0007669"/>
    <property type="project" value="UniProtKB-SubCell"/>
</dbReference>
<evidence type="ECO:0000256" key="6">
    <source>
        <dbReference type="ARBA" id="ARBA00022679"/>
    </source>
</evidence>
<dbReference type="PANTHER" id="PTHR10339">
    <property type="entry name" value="ADP-RIBOSYLTRANSFERASE"/>
    <property type="match status" value="1"/>
</dbReference>
<gene>
    <name evidence="11" type="ORF">FME351_LOCUS22660</name>
    <name evidence="12" type="ORF">TSG867_LOCUS31872</name>
</gene>
<comment type="caution">
    <text evidence="11">The sequence shown here is derived from an EMBL/GenBank/DDBJ whole genome shotgun (WGS) entry which is preliminary data.</text>
</comment>
<dbReference type="Proteomes" id="UP000663862">
    <property type="component" value="Unassembled WGS sequence"/>
</dbReference>
<keyword evidence="10" id="KW-0520">NAD</keyword>
<organism evidence="11 13">
    <name type="scientific">Rotaria socialis</name>
    <dbReference type="NCBI Taxonomy" id="392032"/>
    <lineage>
        <taxon>Eukaryota</taxon>
        <taxon>Metazoa</taxon>
        <taxon>Spiralia</taxon>
        <taxon>Gnathifera</taxon>
        <taxon>Rotifera</taxon>
        <taxon>Eurotatoria</taxon>
        <taxon>Bdelloidea</taxon>
        <taxon>Philodinida</taxon>
        <taxon>Philodinidae</taxon>
        <taxon>Rotaria</taxon>
    </lineage>
</organism>
<comment type="subcellular location">
    <subcellularLocation>
        <location evidence="1">Secreted</location>
    </subcellularLocation>
</comment>
<dbReference type="EMBL" id="CAJNYU010002964">
    <property type="protein sequence ID" value="CAF3615526.1"/>
    <property type="molecule type" value="Genomic_DNA"/>
</dbReference>
<evidence type="ECO:0000313" key="13">
    <source>
        <dbReference type="Proteomes" id="UP000663869"/>
    </source>
</evidence>
<dbReference type="GO" id="GO:0016779">
    <property type="term" value="F:nucleotidyltransferase activity"/>
    <property type="evidence" value="ECO:0007669"/>
    <property type="project" value="UniProtKB-KW"/>
</dbReference>
<evidence type="ECO:0000256" key="8">
    <source>
        <dbReference type="ARBA" id="ARBA00023026"/>
    </source>
</evidence>
<evidence type="ECO:0000256" key="4">
    <source>
        <dbReference type="ARBA" id="ARBA00022656"/>
    </source>
</evidence>
<keyword evidence="6 10" id="KW-0808">Transferase</keyword>
<dbReference type="Proteomes" id="UP000663869">
    <property type="component" value="Unassembled WGS sequence"/>
</dbReference>
<dbReference type="EC" id="2.4.2.31" evidence="10"/>
<keyword evidence="8" id="KW-0843">Virulence</keyword>
<protein>
    <recommendedName>
        <fullName evidence="10">NAD(P)(+)--arginine ADP-ribosyltransferase</fullName>
        <ecNumber evidence="10">2.4.2.31</ecNumber>
    </recommendedName>
    <alternativeName>
        <fullName evidence="10">Mono(ADP-ribosyl)transferase</fullName>
    </alternativeName>
</protein>
<keyword evidence="5 10" id="KW-0328">Glycosyltransferase</keyword>
<evidence type="ECO:0000256" key="3">
    <source>
        <dbReference type="ARBA" id="ARBA00022525"/>
    </source>
</evidence>
<proteinExistence type="inferred from homology"/>
<dbReference type="PANTHER" id="PTHR10339:SF25">
    <property type="entry name" value="SECRETED EXOENZYME S"/>
    <property type="match status" value="1"/>
</dbReference>
<dbReference type="GO" id="GO:0106274">
    <property type="term" value="F:NAD+-protein-arginine ADP-ribosyltransferase activity"/>
    <property type="evidence" value="ECO:0007669"/>
    <property type="project" value="UniProtKB-EC"/>
</dbReference>
<accession>A0A818P5U0</accession>
<keyword evidence="10" id="KW-0521">NADP</keyword>
<dbReference type="SUPFAM" id="SSF56399">
    <property type="entry name" value="ADP-ribosylation"/>
    <property type="match status" value="1"/>
</dbReference>
<keyword evidence="4" id="KW-0800">Toxin</keyword>
<comment type="catalytic activity">
    <reaction evidence="9 10">
        <text>L-arginyl-[protein] + NAD(+) = N(omega)-(ADP-D-ribosyl)-L-arginyl-[protein] + nicotinamide + H(+)</text>
        <dbReference type="Rhea" id="RHEA:19149"/>
        <dbReference type="Rhea" id="RHEA-COMP:10532"/>
        <dbReference type="Rhea" id="RHEA-COMP:15087"/>
        <dbReference type="ChEBI" id="CHEBI:15378"/>
        <dbReference type="ChEBI" id="CHEBI:17154"/>
        <dbReference type="ChEBI" id="CHEBI:29965"/>
        <dbReference type="ChEBI" id="CHEBI:57540"/>
        <dbReference type="ChEBI" id="CHEBI:142554"/>
        <dbReference type="EC" id="2.4.2.31"/>
    </reaction>
</comment>
<keyword evidence="3" id="KW-0964">Secreted</keyword>
<evidence type="ECO:0000256" key="9">
    <source>
        <dbReference type="ARBA" id="ARBA00047597"/>
    </source>
</evidence>
<dbReference type="GO" id="GO:0090729">
    <property type="term" value="F:toxin activity"/>
    <property type="evidence" value="ECO:0007669"/>
    <property type="project" value="UniProtKB-KW"/>
</dbReference>
<dbReference type="InterPro" id="IPR000768">
    <property type="entry name" value="ART"/>
</dbReference>
<evidence type="ECO:0000313" key="12">
    <source>
        <dbReference type="EMBL" id="CAF4671091.1"/>
    </source>
</evidence>
<dbReference type="Pfam" id="PF01129">
    <property type="entry name" value="ART"/>
    <property type="match status" value="1"/>
</dbReference>
<evidence type="ECO:0000256" key="7">
    <source>
        <dbReference type="ARBA" id="ARBA00022695"/>
    </source>
</evidence>
<sequence>KRQNDKRFECDTPGIEWTIVGSNADYLALLVREYFEPYNKLADFDKLIHDARRNYIEKTLTQKSEINYIGKLFDKAAQKKDPKYLLEAYTAETEFYGVLNRNLAQATLDGTEPIKININQNCAAIVGIIVHHSLLDGLNFHGKSYRGMTIDRSELEKYKKGTRILTKSFLSSSQNPKVATGFAKSSAVSSTIRVLCIYDIRNRRSGLNLEEISKFAKEQEVLIMPYTAFKIMEVTHLDNHANDIKAEIKLKECEPW</sequence>
<dbReference type="PROSITE" id="PS51996">
    <property type="entry name" value="TR_MART"/>
    <property type="match status" value="1"/>
</dbReference>
<evidence type="ECO:0000256" key="5">
    <source>
        <dbReference type="ARBA" id="ARBA00022676"/>
    </source>
</evidence>
<dbReference type="GO" id="GO:0003950">
    <property type="term" value="F:NAD+ poly-ADP-ribosyltransferase activity"/>
    <property type="evidence" value="ECO:0007669"/>
    <property type="project" value="TreeGrafter"/>
</dbReference>
<dbReference type="InterPro" id="IPR050999">
    <property type="entry name" value="ADP-ribosyltransferase_ARG"/>
</dbReference>